<comment type="caution">
    <text evidence="3">The sequence shown here is derived from an EMBL/GenBank/DDBJ whole genome shotgun (WGS) entry which is preliminary data.</text>
</comment>
<keyword evidence="3" id="KW-0255">Endonuclease</keyword>
<dbReference type="PANTHER" id="PTHR14859">
    <property type="entry name" value="CALCOFLUOR WHITE HYPERSENSITIVE PROTEIN PRECURSOR"/>
    <property type="match status" value="1"/>
</dbReference>
<dbReference type="EMBL" id="JAWIIV010000032">
    <property type="protein sequence ID" value="MEC4722570.1"/>
    <property type="molecule type" value="Genomic_DNA"/>
</dbReference>
<dbReference type="SUPFAM" id="SSF56219">
    <property type="entry name" value="DNase I-like"/>
    <property type="match status" value="1"/>
</dbReference>
<keyword evidence="3" id="KW-0378">Hydrolase</keyword>
<evidence type="ECO:0000259" key="2">
    <source>
        <dbReference type="Pfam" id="PF03372"/>
    </source>
</evidence>
<accession>A0ABU6JFX6</accession>
<dbReference type="Gene3D" id="3.60.10.10">
    <property type="entry name" value="Endonuclease/exonuclease/phosphatase"/>
    <property type="match status" value="1"/>
</dbReference>
<sequence length="283" mass="31732">MKLVTWNIQWGRGLDGRVDLDRIVDHARRFADFDVLCLQEVSAGFADLAGNDDTDQFAAFASRLPQFSPVVGIATDLPDGTGKRRRFGNMILSRYPVRQTFAHLLPWPPHAGVKSMQRVAVEATLDTPLGPLRVTTTHLEYYSPQQRRAQVERLRLLHQEAWLHSRNEPMGQASDGPFHVPRRGGPAILTGDFNFLPDSSDKALLTASIDGETPAYRDAWEVLHPAAERPATVGLYDKAQWPQDPFTFDFIFVSSDLAPRVREVRADPHSDASDHQPMMIELA</sequence>
<feature type="compositionally biased region" description="Basic and acidic residues" evidence="1">
    <location>
        <begin position="264"/>
        <end position="274"/>
    </location>
</feature>
<dbReference type="GO" id="GO:0004519">
    <property type="term" value="F:endonuclease activity"/>
    <property type="evidence" value="ECO:0007669"/>
    <property type="project" value="UniProtKB-KW"/>
</dbReference>
<name>A0ABU6JFX6_9BURK</name>
<keyword evidence="4" id="KW-1185">Reference proteome</keyword>
<keyword evidence="3" id="KW-0540">Nuclease</keyword>
<dbReference type="InterPro" id="IPR051916">
    <property type="entry name" value="GPI-anchor_lipid_remodeler"/>
</dbReference>
<evidence type="ECO:0000313" key="3">
    <source>
        <dbReference type="EMBL" id="MEC4722570.1"/>
    </source>
</evidence>
<gene>
    <name evidence="3" type="ORF">RY831_25720</name>
</gene>
<dbReference type="InterPro" id="IPR005135">
    <property type="entry name" value="Endo/exonuclease/phosphatase"/>
</dbReference>
<dbReference type="PANTHER" id="PTHR14859:SF0">
    <property type="entry name" value="ENDONUCLEASE_EXONUCLEASE_PHOSPHATASE FAMILY PROTEIN, EXPRESSED"/>
    <property type="match status" value="1"/>
</dbReference>
<protein>
    <submittedName>
        <fullName evidence="3">Endonuclease/exonuclease/phosphatase family protein</fullName>
    </submittedName>
</protein>
<dbReference type="RefSeq" id="WP_326509241.1">
    <property type="nucleotide sequence ID" value="NZ_JAWIIV010000032.1"/>
</dbReference>
<dbReference type="Proteomes" id="UP001352263">
    <property type="component" value="Unassembled WGS sequence"/>
</dbReference>
<dbReference type="Pfam" id="PF03372">
    <property type="entry name" value="Exo_endo_phos"/>
    <property type="match status" value="1"/>
</dbReference>
<reference evidence="3 4" key="1">
    <citation type="submission" date="2023-10" db="EMBL/GenBank/DDBJ databases">
        <title>Noviherbaspirillum sp. CPCC 100848 genome assembly.</title>
        <authorList>
            <person name="Li X.Y."/>
            <person name="Fang X.M."/>
        </authorList>
    </citation>
    <scope>NUCLEOTIDE SEQUENCE [LARGE SCALE GENOMIC DNA]</scope>
    <source>
        <strain evidence="3 4">CPCC 100848</strain>
    </source>
</reference>
<organism evidence="3 4">
    <name type="scientific">Noviherbaspirillum album</name>
    <dbReference type="NCBI Taxonomy" id="3080276"/>
    <lineage>
        <taxon>Bacteria</taxon>
        <taxon>Pseudomonadati</taxon>
        <taxon>Pseudomonadota</taxon>
        <taxon>Betaproteobacteria</taxon>
        <taxon>Burkholderiales</taxon>
        <taxon>Oxalobacteraceae</taxon>
        <taxon>Noviherbaspirillum</taxon>
    </lineage>
</organism>
<proteinExistence type="predicted"/>
<evidence type="ECO:0000313" key="4">
    <source>
        <dbReference type="Proteomes" id="UP001352263"/>
    </source>
</evidence>
<feature type="domain" description="Endonuclease/exonuclease/phosphatase" evidence="2">
    <location>
        <begin position="4"/>
        <end position="275"/>
    </location>
</feature>
<evidence type="ECO:0000256" key="1">
    <source>
        <dbReference type="SAM" id="MobiDB-lite"/>
    </source>
</evidence>
<feature type="region of interest" description="Disordered" evidence="1">
    <location>
        <begin position="264"/>
        <end position="283"/>
    </location>
</feature>
<dbReference type="InterPro" id="IPR036691">
    <property type="entry name" value="Endo/exonu/phosph_ase_sf"/>
</dbReference>